<comment type="caution">
    <text evidence="7">The sequence shown here is derived from an EMBL/GenBank/DDBJ whole genome shotgun (WGS) entry which is preliminary data.</text>
</comment>
<reference evidence="7 8" key="1">
    <citation type="submission" date="2020-10" db="EMBL/GenBank/DDBJ databases">
        <authorList>
            <person name="Castelo-Branco R."/>
            <person name="Eusebio N."/>
            <person name="Adriana R."/>
            <person name="Vieira A."/>
            <person name="Brugerolle De Fraissinette N."/>
            <person name="Rezende De Castro R."/>
            <person name="Schneider M.P."/>
            <person name="Vasconcelos V."/>
            <person name="Leao P.N."/>
        </authorList>
    </citation>
    <scope>NUCLEOTIDE SEQUENCE [LARGE SCALE GENOMIC DNA]</scope>
    <source>
        <strain evidence="7 8">LEGE 06226</strain>
    </source>
</reference>
<dbReference type="InterPro" id="IPR004710">
    <property type="entry name" value="Bilac:Na_transpt"/>
</dbReference>
<dbReference type="InterPro" id="IPR002657">
    <property type="entry name" value="BilAc:Na_symport/Acr3"/>
</dbReference>
<dbReference type="PANTHER" id="PTHR10361:SF28">
    <property type="entry name" value="P3 PROTEIN-RELATED"/>
    <property type="match status" value="1"/>
</dbReference>
<evidence type="ECO:0000256" key="2">
    <source>
        <dbReference type="ARBA" id="ARBA00022692"/>
    </source>
</evidence>
<feature type="transmembrane region" description="Helical" evidence="6">
    <location>
        <begin position="199"/>
        <end position="221"/>
    </location>
</feature>
<evidence type="ECO:0000256" key="1">
    <source>
        <dbReference type="ARBA" id="ARBA00004141"/>
    </source>
</evidence>
<feature type="transmembrane region" description="Helical" evidence="6">
    <location>
        <begin position="258"/>
        <end position="280"/>
    </location>
</feature>
<evidence type="ECO:0000256" key="3">
    <source>
        <dbReference type="ARBA" id="ARBA00022989"/>
    </source>
</evidence>
<keyword evidence="3 6" id="KW-1133">Transmembrane helix</keyword>
<dbReference type="Proteomes" id="UP000640725">
    <property type="component" value="Unassembled WGS sequence"/>
</dbReference>
<evidence type="ECO:0000256" key="6">
    <source>
        <dbReference type="SAM" id="Phobius"/>
    </source>
</evidence>
<name>A0ABR9UEE0_9CYAN</name>
<feature type="transmembrane region" description="Helical" evidence="6">
    <location>
        <begin position="354"/>
        <end position="377"/>
    </location>
</feature>
<keyword evidence="8" id="KW-1185">Reference proteome</keyword>
<evidence type="ECO:0000313" key="8">
    <source>
        <dbReference type="Proteomes" id="UP000640725"/>
    </source>
</evidence>
<feature type="region of interest" description="Disordered" evidence="5">
    <location>
        <begin position="25"/>
        <end position="44"/>
    </location>
</feature>
<evidence type="ECO:0000313" key="7">
    <source>
        <dbReference type="EMBL" id="MBE9144818.1"/>
    </source>
</evidence>
<dbReference type="Pfam" id="PF01758">
    <property type="entry name" value="SBF"/>
    <property type="match status" value="1"/>
</dbReference>
<comment type="subcellular location">
    <subcellularLocation>
        <location evidence="1">Membrane</location>
        <topology evidence="1">Multi-pass membrane protein</topology>
    </subcellularLocation>
</comment>
<accession>A0ABR9UEE0</accession>
<feature type="transmembrane region" description="Helical" evidence="6">
    <location>
        <begin position="166"/>
        <end position="187"/>
    </location>
</feature>
<feature type="compositionally biased region" description="Low complexity" evidence="5">
    <location>
        <begin position="25"/>
        <end position="35"/>
    </location>
</feature>
<dbReference type="EMBL" id="JADEWU010000040">
    <property type="protein sequence ID" value="MBE9144818.1"/>
    <property type="molecule type" value="Genomic_DNA"/>
</dbReference>
<evidence type="ECO:0008006" key="9">
    <source>
        <dbReference type="Google" id="ProtNLM"/>
    </source>
</evidence>
<evidence type="ECO:0000256" key="5">
    <source>
        <dbReference type="SAM" id="MobiDB-lite"/>
    </source>
</evidence>
<feature type="transmembrane region" description="Helical" evidence="6">
    <location>
        <begin position="417"/>
        <end position="438"/>
    </location>
</feature>
<evidence type="ECO:0000256" key="4">
    <source>
        <dbReference type="ARBA" id="ARBA00023136"/>
    </source>
</evidence>
<feature type="transmembrane region" description="Helical" evidence="6">
    <location>
        <begin position="330"/>
        <end position="348"/>
    </location>
</feature>
<organism evidence="7 8">
    <name type="scientific">Planktothrix mougeotii LEGE 06226</name>
    <dbReference type="NCBI Taxonomy" id="1828728"/>
    <lineage>
        <taxon>Bacteria</taxon>
        <taxon>Bacillati</taxon>
        <taxon>Cyanobacteriota</taxon>
        <taxon>Cyanophyceae</taxon>
        <taxon>Oscillatoriophycideae</taxon>
        <taxon>Oscillatoriales</taxon>
        <taxon>Microcoleaceae</taxon>
        <taxon>Planktothrix</taxon>
    </lineage>
</organism>
<proteinExistence type="predicted"/>
<sequence length="446" mass="48296">MTLYSGTLTSSAITNNAYSQELIAQSPTPTSDQPSPRAPDEIPTSDTALLFQNNRYAVRVFRLGNKAYVNIYDKENKTLTLKKIPVSITLAKNPTKDPIKYVAVIGNQQYIVLISPLGSSELTIVKGGTVVYRQGSNQVEVAQKVPGVSDQTVSVNPTVALIKTIFINYAKLTLFILMFSMAIHWKIEDVVWLWKQPSLLLRSLFSVLIAVPLLGVLTAFIPGLTVAQRIGIGAMMACPGAPMIPFKSLKAGGEPKFIASLQFTVCVLAIVSIPLTALILSQFYPNQAWLSPQDIAKQVLFAQVLPMGIGVLLAEYIPQLAEDWVEPVNKIAKLMLLLALIILLAISLDKILSAGLIAYLAIGLLSIASLVCGHVLGGPKPETRTVLAYATATRNAGLAVLLVSLNFPNLDFIKSGIIDTLITYALIAAIVSIPYTAWRKRTLVKN</sequence>
<keyword evidence="2 6" id="KW-0812">Transmembrane</keyword>
<dbReference type="RefSeq" id="WP_193870314.1">
    <property type="nucleotide sequence ID" value="NZ_JADEWU010000040.1"/>
</dbReference>
<feature type="transmembrane region" description="Helical" evidence="6">
    <location>
        <begin position="300"/>
        <end position="318"/>
    </location>
</feature>
<dbReference type="PANTHER" id="PTHR10361">
    <property type="entry name" value="SODIUM-BILE ACID COTRANSPORTER"/>
    <property type="match status" value="1"/>
</dbReference>
<dbReference type="InterPro" id="IPR038770">
    <property type="entry name" value="Na+/solute_symporter_sf"/>
</dbReference>
<protein>
    <recommendedName>
        <fullName evidence="9">Sodium dependent transporter</fullName>
    </recommendedName>
</protein>
<keyword evidence="4 6" id="KW-0472">Membrane</keyword>
<gene>
    <name evidence="7" type="ORF">IQ236_16565</name>
</gene>
<dbReference type="Gene3D" id="1.20.1530.20">
    <property type="match status" value="1"/>
</dbReference>